<dbReference type="InterPro" id="IPR036291">
    <property type="entry name" value="NAD(P)-bd_dom_sf"/>
</dbReference>
<evidence type="ECO:0000256" key="1">
    <source>
        <dbReference type="ARBA" id="ARBA00008072"/>
    </source>
</evidence>
<dbReference type="Gene3D" id="3.40.50.720">
    <property type="entry name" value="NAD(P)-binding Rossmann-like Domain"/>
    <property type="match status" value="1"/>
</dbReference>
<organism evidence="5 6">
    <name type="scientific">Microthyrium microscopicum</name>
    <dbReference type="NCBI Taxonomy" id="703497"/>
    <lineage>
        <taxon>Eukaryota</taxon>
        <taxon>Fungi</taxon>
        <taxon>Dikarya</taxon>
        <taxon>Ascomycota</taxon>
        <taxon>Pezizomycotina</taxon>
        <taxon>Dothideomycetes</taxon>
        <taxon>Dothideomycetes incertae sedis</taxon>
        <taxon>Microthyriales</taxon>
        <taxon>Microthyriaceae</taxon>
        <taxon>Microthyrium</taxon>
    </lineage>
</organism>
<dbReference type="InterPro" id="IPR013149">
    <property type="entry name" value="ADH-like_C"/>
</dbReference>
<dbReference type="Pfam" id="PF08240">
    <property type="entry name" value="ADH_N"/>
    <property type="match status" value="1"/>
</dbReference>
<dbReference type="SUPFAM" id="SSF50129">
    <property type="entry name" value="GroES-like"/>
    <property type="match status" value="1"/>
</dbReference>
<keyword evidence="6" id="KW-1185">Reference proteome</keyword>
<dbReference type="GO" id="GO:0016651">
    <property type="term" value="F:oxidoreductase activity, acting on NAD(P)H"/>
    <property type="evidence" value="ECO:0007669"/>
    <property type="project" value="InterPro"/>
</dbReference>
<dbReference type="OrthoDB" id="10257049at2759"/>
<dbReference type="SMART" id="SM00829">
    <property type="entry name" value="PKS_ER"/>
    <property type="match status" value="1"/>
</dbReference>
<dbReference type="InterPro" id="IPR020843">
    <property type="entry name" value="ER"/>
</dbReference>
<gene>
    <name evidence="5" type="ORF">BT63DRAFT_477759</name>
</gene>
<dbReference type="CDD" id="cd08249">
    <property type="entry name" value="enoyl_reductase_like"/>
    <property type="match status" value="1"/>
</dbReference>
<comment type="subunit">
    <text evidence="2">Monomer.</text>
</comment>
<dbReference type="PANTHER" id="PTHR45348:SF2">
    <property type="entry name" value="ZINC-TYPE ALCOHOL DEHYDROGENASE-LIKE PROTEIN C2E1P3.01"/>
    <property type="match status" value="1"/>
</dbReference>
<dbReference type="AlphaFoldDB" id="A0A6A6UGC2"/>
<protein>
    <submittedName>
        <fullName evidence="5">GroES-like protein</fullName>
    </submittedName>
</protein>
<dbReference type="Proteomes" id="UP000799302">
    <property type="component" value="Unassembled WGS sequence"/>
</dbReference>
<evidence type="ECO:0000313" key="5">
    <source>
        <dbReference type="EMBL" id="KAF2671242.1"/>
    </source>
</evidence>
<dbReference type="PANTHER" id="PTHR45348">
    <property type="entry name" value="HYPOTHETICAL OXIDOREDUCTASE (EUROFUNG)"/>
    <property type="match status" value="1"/>
</dbReference>
<accession>A0A6A6UGC2</accession>
<evidence type="ECO:0000256" key="3">
    <source>
        <dbReference type="ARBA" id="ARBA00023002"/>
    </source>
</evidence>
<evidence type="ECO:0000259" key="4">
    <source>
        <dbReference type="SMART" id="SM00829"/>
    </source>
</evidence>
<comment type="similarity">
    <text evidence="1">Belongs to the zinc-containing alcohol dehydrogenase family.</text>
</comment>
<name>A0A6A6UGC2_9PEZI</name>
<dbReference type="InterPro" id="IPR011032">
    <property type="entry name" value="GroES-like_sf"/>
</dbReference>
<dbReference type="Pfam" id="PF00107">
    <property type="entry name" value="ADH_zinc_N"/>
    <property type="match status" value="1"/>
</dbReference>
<dbReference type="InterPro" id="IPR013154">
    <property type="entry name" value="ADH-like_N"/>
</dbReference>
<proteinExistence type="inferred from homology"/>
<dbReference type="Gene3D" id="3.90.180.10">
    <property type="entry name" value="Medium-chain alcohol dehydrogenases, catalytic domain"/>
    <property type="match status" value="1"/>
</dbReference>
<dbReference type="SUPFAM" id="SSF51735">
    <property type="entry name" value="NAD(P)-binding Rossmann-fold domains"/>
    <property type="match status" value="1"/>
</dbReference>
<evidence type="ECO:0000256" key="2">
    <source>
        <dbReference type="ARBA" id="ARBA00011245"/>
    </source>
</evidence>
<dbReference type="EMBL" id="MU004233">
    <property type="protein sequence ID" value="KAF2671242.1"/>
    <property type="molecule type" value="Genomic_DNA"/>
</dbReference>
<keyword evidence="3" id="KW-0560">Oxidoreductase</keyword>
<evidence type="ECO:0000313" key="6">
    <source>
        <dbReference type="Proteomes" id="UP000799302"/>
    </source>
</evidence>
<dbReference type="InterPro" id="IPR047122">
    <property type="entry name" value="Trans-enoyl_RdTase-like"/>
</dbReference>
<sequence>MATTLQYQLTKKGGPFNLVKVPKAAPDSKQVAIRMKAVALNPLDWKQLDTGLMITKWPTVLGYDGSGIVEAVGADVTKFKAGDEVFANFRSDHSEVKEQAAFQEVAIIPEQHISLKPKKLSFEEAASLPVGYVTAANAVFCVLKVPLPFVAEMKHMKCPHEYKSILVLGGSSSVGASVIQLLRLSLPAVTIITTSSPAHNDRLKELGATTVLSYKDLSLISDIKGATPDGRGVDAIIDTVASAASQTDIFESFSQEGPKIYGEVATEFSGQISPPEGVTRNIIMAADIFGTPGGGEVLYALGQLIEDGKFVVPVKVEVVGYGFDAIGLGVEKLRAGVSGTKLVVSL</sequence>
<reference evidence="5" key="1">
    <citation type="journal article" date="2020" name="Stud. Mycol.">
        <title>101 Dothideomycetes genomes: a test case for predicting lifestyles and emergence of pathogens.</title>
        <authorList>
            <person name="Haridas S."/>
            <person name="Albert R."/>
            <person name="Binder M."/>
            <person name="Bloem J."/>
            <person name="Labutti K."/>
            <person name="Salamov A."/>
            <person name="Andreopoulos B."/>
            <person name="Baker S."/>
            <person name="Barry K."/>
            <person name="Bills G."/>
            <person name="Bluhm B."/>
            <person name="Cannon C."/>
            <person name="Castanera R."/>
            <person name="Culley D."/>
            <person name="Daum C."/>
            <person name="Ezra D."/>
            <person name="Gonzalez J."/>
            <person name="Henrissat B."/>
            <person name="Kuo A."/>
            <person name="Liang C."/>
            <person name="Lipzen A."/>
            <person name="Lutzoni F."/>
            <person name="Magnuson J."/>
            <person name="Mondo S."/>
            <person name="Nolan M."/>
            <person name="Ohm R."/>
            <person name="Pangilinan J."/>
            <person name="Park H.-J."/>
            <person name="Ramirez L."/>
            <person name="Alfaro M."/>
            <person name="Sun H."/>
            <person name="Tritt A."/>
            <person name="Yoshinaga Y."/>
            <person name="Zwiers L.-H."/>
            <person name="Turgeon B."/>
            <person name="Goodwin S."/>
            <person name="Spatafora J."/>
            <person name="Crous P."/>
            <person name="Grigoriev I."/>
        </authorList>
    </citation>
    <scope>NUCLEOTIDE SEQUENCE</scope>
    <source>
        <strain evidence="5">CBS 115976</strain>
    </source>
</reference>
<feature type="domain" description="Enoyl reductase (ER)" evidence="4">
    <location>
        <begin position="13"/>
        <end position="344"/>
    </location>
</feature>